<dbReference type="Gene3D" id="1.25.40.20">
    <property type="entry name" value="Ankyrin repeat-containing domain"/>
    <property type="match status" value="1"/>
</dbReference>
<dbReference type="PROSITE" id="PS50297">
    <property type="entry name" value="ANK_REP_REGION"/>
    <property type="match status" value="1"/>
</dbReference>
<dbReference type="InParanoid" id="G9ENV6"/>
<dbReference type="eggNOG" id="ENOG503106W">
    <property type="taxonomic scope" value="Bacteria"/>
</dbReference>
<reference evidence="3 4" key="1">
    <citation type="journal article" date="2011" name="BMC Genomics">
        <title>Insight into cross-talk between intra-amoebal pathogens.</title>
        <authorList>
            <person name="Gimenez G."/>
            <person name="Bertelli C."/>
            <person name="Moliner C."/>
            <person name="Robert C."/>
            <person name="Raoult D."/>
            <person name="Fournier P.E."/>
            <person name="Greub G."/>
        </authorList>
    </citation>
    <scope>NUCLEOTIDE SEQUENCE [LARGE SCALE GENOMIC DNA]</scope>
    <source>
        <strain evidence="3 4">LLAP12</strain>
    </source>
</reference>
<keyword evidence="2" id="KW-1133">Transmembrane helix</keyword>
<dbReference type="STRING" id="658187.LDG_6934"/>
<dbReference type="EMBL" id="JH413820">
    <property type="protein sequence ID" value="EHL31028.1"/>
    <property type="molecule type" value="Genomic_DNA"/>
</dbReference>
<evidence type="ECO:0000256" key="1">
    <source>
        <dbReference type="PROSITE-ProRule" id="PRU00023"/>
    </source>
</evidence>
<evidence type="ECO:0000313" key="3">
    <source>
        <dbReference type="EMBL" id="EHL31028.1"/>
    </source>
</evidence>
<keyword evidence="2" id="KW-0472">Membrane</keyword>
<name>G9ENV6_9GAMM</name>
<dbReference type="Pfam" id="PF13857">
    <property type="entry name" value="Ank_5"/>
    <property type="match status" value="1"/>
</dbReference>
<dbReference type="RefSeq" id="WP_006870860.1">
    <property type="nucleotide sequence ID" value="NZ_JH413820.1"/>
</dbReference>
<proteinExistence type="predicted"/>
<dbReference type="Proteomes" id="UP000002770">
    <property type="component" value="Unassembled WGS sequence"/>
</dbReference>
<keyword evidence="1" id="KW-0040">ANK repeat</keyword>
<feature type="repeat" description="ANK" evidence="1">
    <location>
        <begin position="35"/>
        <end position="67"/>
    </location>
</feature>
<dbReference type="OrthoDB" id="5630759at2"/>
<dbReference type="SUPFAM" id="SSF48403">
    <property type="entry name" value="Ankyrin repeat"/>
    <property type="match status" value="1"/>
</dbReference>
<evidence type="ECO:0000313" key="4">
    <source>
        <dbReference type="Proteomes" id="UP000002770"/>
    </source>
</evidence>
<dbReference type="InterPro" id="IPR036770">
    <property type="entry name" value="Ankyrin_rpt-contain_sf"/>
</dbReference>
<accession>G9ENV6</accession>
<feature type="transmembrane region" description="Helical" evidence="2">
    <location>
        <begin position="142"/>
        <end position="162"/>
    </location>
</feature>
<protein>
    <submittedName>
        <fullName evidence="3">Uncharacterized protein</fullName>
    </submittedName>
</protein>
<dbReference type="AlphaFoldDB" id="G9ENV6"/>
<dbReference type="HOGENOM" id="CLU_1276324_0_0_6"/>
<feature type="transmembrane region" description="Helical" evidence="2">
    <location>
        <begin position="168"/>
        <end position="190"/>
    </location>
</feature>
<dbReference type="PROSITE" id="PS50088">
    <property type="entry name" value="ANK_REPEAT"/>
    <property type="match status" value="1"/>
</dbReference>
<keyword evidence="4" id="KW-1185">Reference proteome</keyword>
<keyword evidence="2" id="KW-0812">Transmembrane</keyword>
<evidence type="ECO:0000256" key="2">
    <source>
        <dbReference type="SAM" id="Phobius"/>
    </source>
</evidence>
<dbReference type="InterPro" id="IPR002110">
    <property type="entry name" value="Ankyrin_rpt"/>
</dbReference>
<dbReference type="SMART" id="SM00248">
    <property type="entry name" value="ANK"/>
    <property type="match status" value="1"/>
</dbReference>
<gene>
    <name evidence="3" type="ORF">LDG_6934</name>
</gene>
<sequence>MQHFWDAVDIIYQGGSPEKFSEAMHGIDINCQDGSGWTLLHYAVSANDVGIAKFLLEKGADANIHDAALKIPLQYVDEKDSSMYRLLSPETEKSINVPPLPITDESGFKPLHTRQKMETPKPDFSQQKDIPDSAMMNISMQILGGFMAAVGCAAVAVAFILLNAATLGTAGLVVSGVGMASILVGIGLFATGTYKNRQPIANESLADRVGHEPLLL</sequence>
<organism evidence="3 4">
    <name type="scientific">Legionella drancourtii LLAP12</name>
    <dbReference type="NCBI Taxonomy" id="658187"/>
    <lineage>
        <taxon>Bacteria</taxon>
        <taxon>Pseudomonadati</taxon>
        <taxon>Pseudomonadota</taxon>
        <taxon>Gammaproteobacteria</taxon>
        <taxon>Legionellales</taxon>
        <taxon>Legionellaceae</taxon>
        <taxon>Legionella</taxon>
    </lineage>
</organism>